<dbReference type="AlphaFoldDB" id="U3AUH0"/>
<dbReference type="PANTHER" id="PTHR43280:SF2">
    <property type="entry name" value="HTH-TYPE TRANSCRIPTIONAL REGULATOR EXSA"/>
    <property type="match status" value="1"/>
</dbReference>
<dbReference type="GO" id="GO:0003700">
    <property type="term" value="F:DNA-binding transcription factor activity"/>
    <property type="evidence" value="ECO:0007669"/>
    <property type="project" value="InterPro"/>
</dbReference>
<feature type="domain" description="HTH araC/xylS-type" evidence="4">
    <location>
        <begin position="153"/>
        <end position="250"/>
    </location>
</feature>
<dbReference type="OrthoDB" id="5295226at2"/>
<dbReference type="GO" id="GO:0043565">
    <property type="term" value="F:sequence-specific DNA binding"/>
    <property type="evidence" value="ECO:0007669"/>
    <property type="project" value="InterPro"/>
</dbReference>
<evidence type="ECO:0000256" key="3">
    <source>
        <dbReference type="ARBA" id="ARBA00023163"/>
    </source>
</evidence>
<evidence type="ECO:0000313" key="6">
    <source>
        <dbReference type="Proteomes" id="UP000016567"/>
    </source>
</evidence>
<dbReference type="Pfam" id="PF12833">
    <property type="entry name" value="HTH_18"/>
    <property type="match status" value="1"/>
</dbReference>
<accession>U3AUH0</accession>
<dbReference type="SUPFAM" id="SSF46689">
    <property type="entry name" value="Homeodomain-like"/>
    <property type="match status" value="1"/>
</dbReference>
<dbReference type="Proteomes" id="UP000016567">
    <property type="component" value="Unassembled WGS sequence"/>
</dbReference>
<dbReference type="InterPro" id="IPR018060">
    <property type="entry name" value="HTH_AraC"/>
</dbReference>
<organism evidence="5 6">
    <name type="scientific">Vibrio azureus NBRC 104587</name>
    <dbReference type="NCBI Taxonomy" id="1219077"/>
    <lineage>
        <taxon>Bacteria</taxon>
        <taxon>Pseudomonadati</taxon>
        <taxon>Pseudomonadota</taxon>
        <taxon>Gammaproteobacteria</taxon>
        <taxon>Vibrionales</taxon>
        <taxon>Vibrionaceae</taxon>
        <taxon>Vibrio</taxon>
    </lineage>
</organism>
<dbReference type="RefSeq" id="WP_021711139.1">
    <property type="nucleotide sequence ID" value="NZ_BAOB01000101.1"/>
</dbReference>
<evidence type="ECO:0000313" key="5">
    <source>
        <dbReference type="EMBL" id="GAD77400.1"/>
    </source>
</evidence>
<keyword evidence="6" id="KW-1185">Reference proteome</keyword>
<dbReference type="eggNOG" id="COG2207">
    <property type="taxonomic scope" value="Bacteria"/>
</dbReference>
<comment type="caution">
    <text evidence="5">The sequence shown here is derived from an EMBL/GenBank/DDBJ whole genome shotgun (WGS) entry which is preliminary data.</text>
</comment>
<evidence type="ECO:0000256" key="2">
    <source>
        <dbReference type="ARBA" id="ARBA00023125"/>
    </source>
</evidence>
<evidence type="ECO:0000259" key="4">
    <source>
        <dbReference type="PROSITE" id="PS01124"/>
    </source>
</evidence>
<name>U3AUH0_9VIBR</name>
<protein>
    <recommendedName>
        <fullName evidence="4">HTH araC/xylS-type domain-containing protein</fullName>
    </recommendedName>
</protein>
<dbReference type="PANTHER" id="PTHR43280">
    <property type="entry name" value="ARAC-FAMILY TRANSCRIPTIONAL REGULATOR"/>
    <property type="match status" value="1"/>
</dbReference>
<dbReference type="PROSITE" id="PS01124">
    <property type="entry name" value="HTH_ARAC_FAMILY_2"/>
    <property type="match status" value="1"/>
</dbReference>
<dbReference type="STRING" id="1219077.VAZ01S_073_00330"/>
<keyword evidence="3" id="KW-0804">Transcription</keyword>
<keyword evidence="1" id="KW-0805">Transcription regulation</keyword>
<sequence>MRAADSDSKTIINFEIGKGFIVIASHNLVTEWHQHVAIQITLSMHGYKLQLDTKSQQIESYGFVLASSLAHRLHSSSVCCLTLLVDPSHPDAHHLCHVIGHKNVINLTPSQCQALIPLLISALAYEANIDIKMVASILDADSGCGCIPDMRIQKATLLIDELDEKKISSLQMAQSVYLSESRFLHLFKSKVGTNFRRYLLWRKLQDAISRISTEAPLTHLASNHGFADSAHFSRTCRDMFGLSPSAIRQFNEEDEIDLNEKEKKCLMC</sequence>
<dbReference type="EMBL" id="BATL01000073">
    <property type="protein sequence ID" value="GAD77400.1"/>
    <property type="molecule type" value="Genomic_DNA"/>
</dbReference>
<dbReference type="InterPro" id="IPR009057">
    <property type="entry name" value="Homeodomain-like_sf"/>
</dbReference>
<dbReference type="Gene3D" id="1.10.10.60">
    <property type="entry name" value="Homeodomain-like"/>
    <property type="match status" value="1"/>
</dbReference>
<proteinExistence type="predicted"/>
<gene>
    <name evidence="5" type="ORF">VAZ01S_073_00330</name>
</gene>
<dbReference type="SMART" id="SM00342">
    <property type="entry name" value="HTH_ARAC"/>
    <property type="match status" value="1"/>
</dbReference>
<evidence type="ECO:0000256" key="1">
    <source>
        <dbReference type="ARBA" id="ARBA00023015"/>
    </source>
</evidence>
<keyword evidence="2" id="KW-0238">DNA-binding</keyword>
<reference evidence="5 6" key="1">
    <citation type="submission" date="2013-09" db="EMBL/GenBank/DDBJ databases">
        <title>Whole genome shotgun sequence of Vibrio azureus NBRC 104587.</title>
        <authorList>
            <person name="Isaki S."/>
            <person name="Hosoyama A."/>
            <person name="Numata M."/>
            <person name="Hashimoto M."/>
            <person name="Hosoyama Y."/>
            <person name="Tsuchikane K."/>
            <person name="Noguchi M."/>
            <person name="Hirakata S."/>
            <person name="Ichikawa N."/>
            <person name="Ohji S."/>
            <person name="Yamazoe A."/>
            <person name="Fujita N."/>
        </authorList>
    </citation>
    <scope>NUCLEOTIDE SEQUENCE [LARGE SCALE GENOMIC DNA]</scope>
    <source>
        <strain evidence="5 6">NBRC 104587</strain>
    </source>
</reference>